<keyword evidence="8" id="KW-0934">Plastid</keyword>
<dbReference type="SUPFAM" id="SSF54292">
    <property type="entry name" value="2Fe-2S ferredoxin-like"/>
    <property type="match status" value="1"/>
</dbReference>
<evidence type="ECO:0000256" key="6">
    <source>
        <dbReference type="ARBA" id="ARBA00023004"/>
    </source>
</evidence>
<dbReference type="OrthoDB" id="1885901at2759"/>
<feature type="signal peptide" evidence="10">
    <location>
        <begin position="1"/>
        <end position="25"/>
    </location>
</feature>
<organism evidence="12 13">
    <name type="scientific">Ectocarpus siliculosus</name>
    <name type="common">Brown alga</name>
    <name type="synonym">Conferva siliculosa</name>
    <dbReference type="NCBI Taxonomy" id="2880"/>
    <lineage>
        <taxon>Eukaryota</taxon>
        <taxon>Sar</taxon>
        <taxon>Stramenopiles</taxon>
        <taxon>Ochrophyta</taxon>
        <taxon>PX clade</taxon>
        <taxon>Phaeophyceae</taxon>
        <taxon>Ectocarpales</taxon>
        <taxon>Ectocarpaceae</taxon>
        <taxon>Ectocarpus</taxon>
    </lineage>
</organism>
<feature type="region of interest" description="Disordered" evidence="9">
    <location>
        <begin position="34"/>
        <end position="71"/>
    </location>
</feature>
<dbReference type="GO" id="GO:0051537">
    <property type="term" value="F:2 iron, 2 sulfur cluster binding"/>
    <property type="evidence" value="ECO:0007669"/>
    <property type="project" value="UniProtKB-KW"/>
</dbReference>
<dbReference type="PROSITE" id="PS51085">
    <property type="entry name" value="2FE2S_FER_2"/>
    <property type="match status" value="1"/>
</dbReference>
<gene>
    <name evidence="12" type="ORF">Esi_0067_0007</name>
</gene>
<dbReference type="CDD" id="cd00207">
    <property type="entry name" value="fer2"/>
    <property type="match status" value="1"/>
</dbReference>
<evidence type="ECO:0000256" key="10">
    <source>
        <dbReference type="SAM" id="SignalP"/>
    </source>
</evidence>
<dbReference type="Gene3D" id="3.10.20.30">
    <property type="match status" value="1"/>
</dbReference>
<dbReference type="InterPro" id="IPR012675">
    <property type="entry name" value="Beta-grasp_dom_sf"/>
</dbReference>
<dbReference type="GO" id="GO:0022900">
    <property type="term" value="P:electron transport chain"/>
    <property type="evidence" value="ECO:0007669"/>
    <property type="project" value="InterPro"/>
</dbReference>
<evidence type="ECO:0000313" key="12">
    <source>
        <dbReference type="EMBL" id="CBJ27335.1"/>
    </source>
</evidence>
<proteinExistence type="inferred from homology"/>
<keyword evidence="7 8" id="KW-0411">Iron-sulfur</keyword>
<evidence type="ECO:0000256" key="1">
    <source>
        <dbReference type="ARBA" id="ARBA00007874"/>
    </source>
</evidence>
<dbReference type="EMBL" id="FN648894">
    <property type="protein sequence ID" value="CBJ27335.1"/>
    <property type="molecule type" value="Genomic_DNA"/>
</dbReference>
<evidence type="ECO:0000256" key="9">
    <source>
        <dbReference type="SAM" id="MobiDB-lite"/>
    </source>
</evidence>
<dbReference type="AlphaFoldDB" id="D7G5N8"/>
<comment type="similarity">
    <text evidence="1 8">Belongs to the 2Fe2S plant-type ferredoxin family.</text>
</comment>
<dbReference type="InterPro" id="IPR036010">
    <property type="entry name" value="2Fe-2S_ferredoxin-like_sf"/>
</dbReference>
<keyword evidence="6 8" id="KW-0408">Iron</keyword>
<dbReference type="PANTHER" id="PTHR43112">
    <property type="entry name" value="FERREDOXIN"/>
    <property type="match status" value="1"/>
</dbReference>
<feature type="domain" description="2Fe-2S ferredoxin-type" evidence="11">
    <location>
        <begin position="204"/>
        <end position="293"/>
    </location>
</feature>
<feature type="chain" id="PRO_5003096210" description="Ferredoxin" evidence="10">
    <location>
        <begin position="26"/>
        <end position="298"/>
    </location>
</feature>
<dbReference type="InterPro" id="IPR010241">
    <property type="entry name" value="Fd_pln"/>
</dbReference>
<protein>
    <recommendedName>
        <fullName evidence="8">Ferredoxin</fullName>
    </recommendedName>
</protein>
<keyword evidence="10" id="KW-0732">Signal</keyword>
<dbReference type="InterPro" id="IPR001041">
    <property type="entry name" value="2Fe-2S_ferredoxin-type"/>
</dbReference>
<dbReference type="Proteomes" id="UP000002630">
    <property type="component" value="Linkage Group LG26"/>
</dbReference>
<evidence type="ECO:0000259" key="11">
    <source>
        <dbReference type="PROSITE" id="PS51085"/>
    </source>
</evidence>
<keyword evidence="4 8" id="KW-0479">Metal-binding</keyword>
<accession>D7G5N8</accession>
<dbReference type="GO" id="GO:0046872">
    <property type="term" value="F:metal ion binding"/>
    <property type="evidence" value="ECO:0007669"/>
    <property type="project" value="UniProtKB-KW"/>
</dbReference>
<comment type="cofactor">
    <cofactor evidence="8">
        <name>[2Fe-2S] cluster</name>
        <dbReference type="ChEBI" id="CHEBI:190135"/>
    </cofactor>
    <text evidence="8">Binds 1 [2Fe-2S] cluster.</text>
</comment>
<dbReference type="InParanoid" id="D7G5N8"/>
<dbReference type="Pfam" id="PF00111">
    <property type="entry name" value="Fer2"/>
    <property type="match status" value="1"/>
</dbReference>
<dbReference type="PROSITE" id="PS51257">
    <property type="entry name" value="PROKAR_LIPOPROTEIN"/>
    <property type="match status" value="1"/>
</dbReference>
<dbReference type="EMBL" id="FN649751">
    <property type="protein sequence ID" value="CBJ27335.1"/>
    <property type="molecule type" value="Genomic_DNA"/>
</dbReference>
<comment type="subcellular location">
    <subcellularLocation>
        <location evidence="8">Plastid</location>
        <location evidence="8">Chloroplast</location>
    </subcellularLocation>
</comment>
<sequence>MKRRHATSPLLTLACALAWCGLCGAFVPPPAGTTTAWRQQAPLPPSAAGTRRRCGGGGAASAVRMQQGSGSDQELQVAVSKLAGQVEELTAMVAQLAAEPGGNAGAAKAINGGVVDGGSALPVVSTKAKGGSTPLVSTSAAQQRIDQWLRESGGEAASAPVAEAPPVATAPAAVVAAPPAAVPEVAAPPAEAPPADAPPAGSGYKVKIEWEGAIHEVNCDAETTLLEAAMDAGLELPSSCMSGSCLTCPGKIVSGSVDQSEGVLEDEQKDAGFLLTCISYPESDVHFAVVDEEDLPEA</sequence>
<evidence type="ECO:0000256" key="8">
    <source>
        <dbReference type="RuleBase" id="RU364001"/>
    </source>
</evidence>
<keyword evidence="8" id="KW-0150">Chloroplast</keyword>
<dbReference type="GO" id="GO:0009570">
    <property type="term" value="C:chloroplast stroma"/>
    <property type="evidence" value="ECO:0007669"/>
    <property type="project" value="TreeGrafter"/>
</dbReference>
<dbReference type="STRING" id="2880.D7G5N8"/>
<evidence type="ECO:0000313" key="13">
    <source>
        <dbReference type="Proteomes" id="UP000002630"/>
    </source>
</evidence>
<keyword evidence="3 8" id="KW-0001">2Fe-2S</keyword>
<name>D7G5N8_ECTSI</name>
<keyword evidence="13" id="KW-1185">Reference proteome</keyword>
<dbReference type="PANTHER" id="PTHR43112:SF3">
    <property type="entry name" value="FERREDOXIN-2, CHLOROPLASTIC"/>
    <property type="match status" value="1"/>
</dbReference>
<evidence type="ECO:0000256" key="3">
    <source>
        <dbReference type="ARBA" id="ARBA00022714"/>
    </source>
</evidence>
<dbReference type="NCBIfam" id="TIGR02008">
    <property type="entry name" value="fdx_plant"/>
    <property type="match status" value="1"/>
</dbReference>
<keyword evidence="2 8" id="KW-0813">Transport</keyword>
<evidence type="ECO:0000256" key="5">
    <source>
        <dbReference type="ARBA" id="ARBA00022982"/>
    </source>
</evidence>
<comment type="function">
    <text evidence="8">Ferredoxins are iron-sulfur proteins that transfer electrons in a wide variety of metabolic reactions.</text>
</comment>
<keyword evidence="5 8" id="KW-0249">Electron transport</keyword>
<evidence type="ECO:0000256" key="4">
    <source>
        <dbReference type="ARBA" id="ARBA00022723"/>
    </source>
</evidence>
<reference evidence="12 13" key="1">
    <citation type="journal article" date="2010" name="Nature">
        <title>The Ectocarpus genome and the independent evolution of multicellularity in brown algae.</title>
        <authorList>
            <person name="Cock J.M."/>
            <person name="Sterck L."/>
            <person name="Rouze P."/>
            <person name="Scornet D."/>
            <person name="Allen A.E."/>
            <person name="Amoutzias G."/>
            <person name="Anthouard V."/>
            <person name="Artiguenave F."/>
            <person name="Aury J.M."/>
            <person name="Badger J.H."/>
            <person name="Beszteri B."/>
            <person name="Billiau K."/>
            <person name="Bonnet E."/>
            <person name="Bothwell J.H."/>
            <person name="Bowler C."/>
            <person name="Boyen C."/>
            <person name="Brownlee C."/>
            <person name="Carrano C.J."/>
            <person name="Charrier B."/>
            <person name="Cho G.Y."/>
            <person name="Coelho S.M."/>
            <person name="Collen J."/>
            <person name="Corre E."/>
            <person name="Da Silva C."/>
            <person name="Delage L."/>
            <person name="Delaroque N."/>
            <person name="Dittami S.M."/>
            <person name="Doulbeau S."/>
            <person name="Elias M."/>
            <person name="Farnham G."/>
            <person name="Gachon C.M."/>
            <person name="Gschloessl B."/>
            <person name="Heesch S."/>
            <person name="Jabbari K."/>
            <person name="Jubin C."/>
            <person name="Kawai H."/>
            <person name="Kimura K."/>
            <person name="Kloareg B."/>
            <person name="Kupper F.C."/>
            <person name="Lang D."/>
            <person name="Le Bail A."/>
            <person name="Leblanc C."/>
            <person name="Lerouge P."/>
            <person name="Lohr M."/>
            <person name="Lopez P.J."/>
            <person name="Martens C."/>
            <person name="Maumus F."/>
            <person name="Michel G."/>
            <person name="Miranda-Saavedra D."/>
            <person name="Morales J."/>
            <person name="Moreau H."/>
            <person name="Motomura T."/>
            <person name="Nagasato C."/>
            <person name="Napoli C.A."/>
            <person name="Nelson D.R."/>
            <person name="Nyvall-Collen P."/>
            <person name="Peters A.F."/>
            <person name="Pommier C."/>
            <person name="Potin P."/>
            <person name="Poulain J."/>
            <person name="Quesneville H."/>
            <person name="Read B."/>
            <person name="Rensing S.A."/>
            <person name="Ritter A."/>
            <person name="Rousvoal S."/>
            <person name="Samanta M."/>
            <person name="Samson G."/>
            <person name="Schroeder D.C."/>
            <person name="Segurens B."/>
            <person name="Strittmatter M."/>
            <person name="Tonon T."/>
            <person name="Tregear J.W."/>
            <person name="Valentin K."/>
            <person name="von Dassow P."/>
            <person name="Yamagishi T."/>
            <person name="Van de Peer Y."/>
            <person name="Wincker P."/>
        </authorList>
    </citation>
    <scope>NUCLEOTIDE SEQUENCE [LARGE SCALE GENOMIC DNA]</scope>
    <source>
        <strain evidence="13">Ec32 / CCAP1310/4</strain>
    </source>
</reference>
<evidence type="ECO:0000256" key="7">
    <source>
        <dbReference type="ARBA" id="ARBA00023014"/>
    </source>
</evidence>
<evidence type="ECO:0000256" key="2">
    <source>
        <dbReference type="ARBA" id="ARBA00022448"/>
    </source>
</evidence>
<dbReference type="GO" id="GO:0009055">
    <property type="term" value="F:electron transfer activity"/>
    <property type="evidence" value="ECO:0007669"/>
    <property type="project" value="InterPro"/>
</dbReference>